<dbReference type="Proteomes" id="UP001295444">
    <property type="component" value="Chromosome 03"/>
</dbReference>
<evidence type="ECO:0000256" key="1">
    <source>
        <dbReference type="SAM" id="MobiDB-lite"/>
    </source>
</evidence>
<proteinExistence type="predicted"/>
<feature type="compositionally biased region" description="Basic residues" evidence="1">
    <location>
        <begin position="104"/>
        <end position="122"/>
    </location>
</feature>
<dbReference type="AlphaFoldDB" id="A0AAD1RVI4"/>
<feature type="compositionally biased region" description="Acidic residues" evidence="1">
    <location>
        <begin position="127"/>
        <end position="154"/>
    </location>
</feature>
<organism evidence="2 3">
    <name type="scientific">Pelobates cultripes</name>
    <name type="common">Western spadefoot toad</name>
    <dbReference type="NCBI Taxonomy" id="61616"/>
    <lineage>
        <taxon>Eukaryota</taxon>
        <taxon>Metazoa</taxon>
        <taxon>Chordata</taxon>
        <taxon>Craniata</taxon>
        <taxon>Vertebrata</taxon>
        <taxon>Euteleostomi</taxon>
        <taxon>Amphibia</taxon>
        <taxon>Batrachia</taxon>
        <taxon>Anura</taxon>
        <taxon>Pelobatoidea</taxon>
        <taxon>Pelobatidae</taxon>
        <taxon>Pelobates</taxon>
    </lineage>
</organism>
<protein>
    <submittedName>
        <fullName evidence="2">Uncharacterized protein</fullName>
    </submittedName>
</protein>
<feature type="region of interest" description="Disordered" evidence="1">
    <location>
        <begin position="71"/>
        <end position="178"/>
    </location>
</feature>
<dbReference type="EMBL" id="OW240914">
    <property type="protein sequence ID" value="CAH2277204.1"/>
    <property type="molecule type" value="Genomic_DNA"/>
</dbReference>
<reference evidence="2" key="1">
    <citation type="submission" date="2022-03" db="EMBL/GenBank/DDBJ databases">
        <authorList>
            <person name="Alioto T."/>
            <person name="Alioto T."/>
            <person name="Gomez Garrido J."/>
        </authorList>
    </citation>
    <scope>NUCLEOTIDE SEQUENCE</scope>
</reference>
<name>A0AAD1RVI4_PELCU</name>
<accession>A0AAD1RVI4</accession>
<evidence type="ECO:0000313" key="3">
    <source>
        <dbReference type="Proteomes" id="UP001295444"/>
    </source>
</evidence>
<gene>
    <name evidence="2" type="ORF">PECUL_23A041365</name>
</gene>
<sequence>MAVPPAELDTPAVMQTLIDDTMSQAMTKALMSAMGLMSDSISQTLTHALIQAQKSAQPTSAQIVPVTTPLQPQTGRKALAKMKHSSMPQMDSHAPVTDGASIQPRKRATSRAKSARLWKRARAQVDSESDLSDIEEEASVVSEDPSDPDSDCPAEDYGHSQDYSPLQSDMPVVDHKGM</sequence>
<evidence type="ECO:0000313" key="2">
    <source>
        <dbReference type="EMBL" id="CAH2277204.1"/>
    </source>
</evidence>
<keyword evidence="3" id="KW-1185">Reference proteome</keyword>